<sequence>MKIKKLKSIGFNITVFLLPFLFMVIVNETIALKKKEKGYRVNTIEAINSNKADAKQCTWICHNNTLYCKKHHTKWLKTSFPYTDPIYFGTIRLLMATGNYGAANILLYVVFFPLTIGVLIIWNRHLTIKIATLKKHKNGNN</sequence>
<comment type="caution">
    <text evidence="2">The sequence shown here is derived from an EMBL/GenBank/DDBJ whole genome shotgun (WGS) entry which is preliminary data.</text>
</comment>
<keyword evidence="1" id="KW-0812">Transmembrane</keyword>
<name>A0ABP7UUW7_9FLAO</name>
<keyword evidence="1" id="KW-1133">Transmembrane helix</keyword>
<evidence type="ECO:0000256" key="1">
    <source>
        <dbReference type="SAM" id="Phobius"/>
    </source>
</evidence>
<gene>
    <name evidence="2" type="ORF">GCM10022388_20070</name>
</gene>
<accession>A0ABP7UUW7</accession>
<keyword evidence="3" id="KW-1185">Reference proteome</keyword>
<evidence type="ECO:0000313" key="3">
    <source>
        <dbReference type="Proteomes" id="UP001500426"/>
    </source>
</evidence>
<proteinExistence type="predicted"/>
<reference evidence="3" key="1">
    <citation type="journal article" date="2019" name="Int. J. Syst. Evol. Microbiol.">
        <title>The Global Catalogue of Microorganisms (GCM) 10K type strain sequencing project: providing services to taxonomists for standard genome sequencing and annotation.</title>
        <authorList>
            <consortium name="The Broad Institute Genomics Platform"/>
            <consortium name="The Broad Institute Genome Sequencing Center for Infectious Disease"/>
            <person name="Wu L."/>
            <person name="Ma J."/>
        </authorList>
    </citation>
    <scope>NUCLEOTIDE SEQUENCE [LARGE SCALE GENOMIC DNA]</scope>
    <source>
        <strain evidence="3">JCM 17068</strain>
    </source>
</reference>
<evidence type="ECO:0000313" key="2">
    <source>
        <dbReference type="EMBL" id="GAA4053574.1"/>
    </source>
</evidence>
<organism evidence="2 3">
    <name type="scientific">Flavobacterium chungnamense</name>
    <dbReference type="NCBI Taxonomy" id="706182"/>
    <lineage>
        <taxon>Bacteria</taxon>
        <taxon>Pseudomonadati</taxon>
        <taxon>Bacteroidota</taxon>
        <taxon>Flavobacteriia</taxon>
        <taxon>Flavobacteriales</taxon>
        <taxon>Flavobacteriaceae</taxon>
        <taxon>Flavobacterium</taxon>
    </lineage>
</organism>
<feature type="transmembrane region" description="Helical" evidence="1">
    <location>
        <begin position="102"/>
        <end position="122"/>
    </location>
</feature>
<keyword evidence="1" id="KW-0472">Membrane</keyword>
<protein>
    <submittedName>
        <fullName evidence="2">Uncharacterized protein</fullName>
    </submittedName>
</protein>
<dbReference type="RefSeq" id="WP_344816509.1">
    <property type="nucleotide sequence ID" value="NZ_BAABCS010000018.1"/>
</dbReference>
<dbReference type="Proteomes" id="UP001500426">
    <property type="component" value="Unassembled WGS sequence"/>
</dbReference>
<feature type="transmembrane region" description="Helical" evidence="1">
    <location>
        <begin position="9"/>
        <end position="26"/>
    </location>
</feature>
<dbReference type="EMBL" id="BAABCS010000018">
    <property type="protein sequence ID" value="GAA4053574.1"/>
    <property type="molecule type" value="Genomic_DNA"/>
</dbReference>